<sequence length="279" mass="30985">MKGTQCLNNSRSALYRVFVSPLESSTALRSSFALASQPCRPRQNAPAPQAPRIAFNRGLSTSATRFAFPPRRQRVVPDRLPKDYEIRAKEVMLSEEDNQITGPHKTQRLLLTLDKTIYSLRTIEDALPPPKPTEDGKPQKQRRPGAQYPLCRIVHKVEEYKAKQAQAKAKKEANKVKQKAVEINWAIAQNDLALKLKQLKSFLEKGHKVTVTFARKKGARAATSEEMQEAVKAVKDAAAEVPGAKNWKAADGEVGRKYSMYFEGKVVATPPPPPAEASS</sequence>
<dbReference type="GO" id="GO:0070124">
    <property type="term" value="P:mitochondrial translational initiation"/>
    <property type="evidence" value="ECO:0007669"/>
    <property type="project" value="TreeGrafter"/>
</dbReference>
<name>A0A9P9A861_9PEZI</name>
<dbReference type="EMBL" id="JAGSXJ010000025">
    <property type="protein sequence ID" value="KAH6675333.1"/>
    <property type="molecule type" value="Genomic_DNA"/>
</dbReference>
<dbReference type="GO" id="GO:0032790">
    <property type="term" value="P:ribosome disassembly"/>
    <property type="evidence" value="ECO:0007669"/>
    <property type="project" value="TreeGrafter"/>
</dbReference>
<dbReference type="Proteomes" id="UP000770015">
    <property type="component" value="Unassembled WGS sequence"/>
</dbReference>
<dbReference type="OrthoDB" id="21573at2759"/>
<feature type="region of interest" description="Disordered" evidence="4">
    <location>
        <begin position="122"/>
        <end position="145"/>
    </location>
</feature>
<comment type="caution">
    <text evidence="5">The sequence shown here is derived from an EMBL/GenBank/DDBJ whole genome shotgun (WGS) entry which is preliminary data.</text>
</comment>
<dbReference type="SUPFAM" id="SSF55200">
    <property type="entry name" value="Translation initiation factor IF3, C-terminal domain"/>
    <property type="match status" value="1"/>
</dbReference>
<evidence type="ECO:0000313" key="5">
    <source>
        <dbReference type="EMBL" id="KAH6675333.1"/>
    </source>
</evidence>
<keyword evidence="6" id="KW-1185">Reference proteome</keyword>
<dbReference type="GO" id="GO:0005739">
    <property type="term" value="C:mitochondrion"/>
    <property type="evidence" value="ECO:0007669"/>
    <property type="project" value="TreeGrafter"/>
</dbReference>
<dbReference type="PANTHER" id="PTHR10938">
    <property type="entry name" value="TRANSLATION INITIATION FACTOR IF-3"/>
    <property type="match status" value="1"/>
</dbReference>
<evidence type="ECO:0000256" key="3">
    <source>
        <dbReference type="ARBA" id="ARBA00022917"/>
    </source>
</evidence>
<dbReference type="GO" id="GO:0043022">
    <property type="term" value="F:ribosome binding"/>
    <property type="evidence" value="ECO:0007669"/>
    <property type="project" value="TreeGrafter"/>
</dbReference>
<dbReference type="GO" id="GO:0003743">
    <property type="term" value="F:translation initiation factor activity"/>
    <property type="evidence" value="ECO:0007669"/>
    <property type="project" value="UniProtKB-KW"/>
</dbReference>
<keyword evidence="2 5" id="KW-0396">Initiation factor</keyword>
<evidence type="ECO:0000256" key="1">
    <source>
        <dbReference type="ARBA" id="ARBA00005439"/>
    </source>
</evidence>
<keyword evidence="3" id="KW-0648">Protein biosynthesis</keyword>
<comment type="similarity">
    <text evidence="1">Belongs to the IF-3 family.</text>
</comment>
<reference evidence="5" key="1">
    <citation type="journal article" date="2021" name="Nat. Commun.">
        <title>Genetic determinants of endophytism in the Arabidopsis root mycobiome.</title>
        <authorList>
            <person name="Mesny F."/>
            <person name="Miyauchi S."/>
            <person name="Thiergart T."/>
            <person name="Pickel B."/>
            <person name="Atanasova L."/>
            <person name="Karlsson M."/>
            <person name="Huettel B."/>
            <person name="Barry K.W."/>
            <person name="Haridas S."/>
            <person name="Chen C."/>
            <person name="Bauer D."/>
            <person name="Andreopoulos W."/>
            <person name="Pangilinan J."/>
            <person name="LaButti K."/>
            <person name="Riley R."/>
            <person name="Lipzen A."/>
            <person name="Clum A."/>
            <person name="Drula E."/>
            <person name="Henrissat B."/>
            <person name="Kohler A."/>
            <person name="Grigoriev I.V."/>
            <person name="Martin F.M."/>
            <person name="Hacquard S."/>
        </authorList>
    </citation>
    <scope>NUCLEOTIDE SEQUENCE</scope>
    <source>
        <strain evidence="5">MPI-SDFR-AT-0117</strain>
    </source>
</reference>
<evidence type="ECO:0000313" key="6">
    <source>
        <dbReference type="Proteomes" id="UP000770015"/>
    </source>
</evidence>
<dbReference type="AlphaFoldDB" id="A0A9P9A861"/>
<dbReference type="InterPro" id="IPR001288">
    <property type="entry name" value="Translation_initiation_fac_3"/>
</dbReference>
<proteinExistence type="inferred from homology"/>
<accession>A0A9P9A861</accession>
<dbReference type="PANTHER" id="PTHR10938:SF0">
    <property type="entry name" value="TRANSLATION INITIATION FACTOR IF-3, MITOCHONDRIAL"/>
    <property type="match status" value="1"/>
</dbReference>
<protein>
    <submittedName>
        <fullName evidence="5">Translation initiation factor IF-3</fullName>
    </submittedName>
</protein>
<evidence type="ECO:0000256" key="4">
    <source>
        <dbReference type="SAM" id="MobiDB-lite"/>
    </source>
</evidence>
<organism evidence="5 6">
    <name type="scientific">Plectosphaerella plurivora</name>
    <dbReference type="NCBI Taxonomy" id="936078"/>
    <lineage>
        <taxon>Eukaryota</taxon>
        <taxon>Fungi</taxon>
        <taxon>Dikarya</taxon>
        <taxon>Ascomycota</taxon>
        <taxon>Pezizomycotina</taxon>
        <taxon>Sordariomycetes</taxon>
        <taxon>Hypocreomycetidae</taxon>
        <taxon>Glomerellales</taxon>
        <taxon>Plectosphaerellaceae</taxon>
        <taxon>Plectosphaerella</taxon>
    </lineage>
</organism>
<gene>
    <name evidence="5" type="ORF">F5X68DRAFT_214328</name>
</gene>
<dbReference type="InterPro" id="IPR036788">
    <property type="entry name" value="T_IF-3_C_sf"/>
</dbReference>
<dbReference type="Gene3D" id="3.30.110.10">
    <property type="entry name" value="Translation initiation factor 3 (IF-3), C-terminal domain"/>
    <property type="match status" value="1"/>
</dbReference>
<evidence type="ECO:0000256" key="2">
    <source>
        <dbReference type="ARBA" id="ARBA00022540"/>
    </source>
</evidence>